<accession>A0ABS6K1N9</accession>
<feature type="domain" description="DUF6946" evidence="1">
    <location>
        <begin position="7"/>
        <end position="222"/>
    </location>
</feature>
<protein>
    <recommendedName>
        <fullName evidence="1">DUF6946 domain-containing protein</fullName>
    </recommendedName>
</protein>
<dbReference type="RefSeq" id="WP_088073854.1">
    <property type="nucleotide sequence ID" value="NZ_JAHQCR010000087.1"/>
</dbReference>
<sequence length="223" mass="25454">MGKYFVPTEGTESWRCLLADREKQWKTGYSAKELAETWEGADGFPKSVKALFKGSQPQIFNQLEFLYGFPEYKVSLKGRGASSQNDLYVLAKSNEELVTIMVEGKASEPFGEPVNKWLGTEPSDGQKIRLDYLLDVLELDKASVMDKRYQLLHRTASAIIEAEKVGADHALMLVHSFSKTSQWYYDYAAFVNLFNLSLEKNRIVGPVQINRKNLYFAWITENE</sequence>
<name>A0ABS6K1N9_9BACI</name>
<reference evidence="2 3" key="1">
    <citation type="submission" date="2021-06" db="EMBL/GenBank/DDBJ databases">
        <title>Bacillus sp. RD4P76, an endophyte from a halophyte.</title>
        <authorList>
            <person name="Sun J.-Q."/>
        </authorList>
    </citation>
    <scope>NUCLEOTIDE SEQUENCE [LARGE SCALE GENOMIC DNA]</scope>
    <source>
        <strain evidence="2 3">JCM 17098</strain>
    </source>
</reference>
<dbReference type="Pfam" id="PF22187">
    <property type="entry name" value="DUF6946"/>
    <property type="match status" value="1"/>
</dbReference>
<evidence type="ECO:0000259" key="1">
    <source>
        <dbReference type="Pfam" id="PF22187"/>
    </source>
</evidence>
<dbReference type="InterPro" id="IPR054024">
    <property type="entry name" value="DUF6946"/>
</dbReference>
<gene>
    <name evidence="2" type="ORF">KS407_20605</name>
</gene>
<comment type="caution">
    <text evidence="2">The sequence shown here is derived from an EMBL/GenBank/DDBJ whole genome shotgun (WGS) entry which is preliminary data.</text>
</comment>
<dbReference type="EMBL" id="JAHQCR010000087">
    <property type="protein sequence ID" value="MBU9723824.1"/>
    <property type="molecule type" value="Genomic_DNA"/>
</dbReference>
<evidence type="ECO:0000313" key="2">
    <source>
        <dbReference type="EMBL" id="MBU9723824.1"/>
    </source>
</evidence>
<keyword evidence="3" id="KW-1185">Reference proteome</keyword>
<dbReference type="Proteomes" id="UP000790580">
    <property type="component" value="Unassembled WGS sequence"/>
</dbReference>
<evidence type="ECO:0000313" key="3">
    <source>
        <dbReference type="Proteomes" id="UP000790580"/>
    </source>
</evidence>
<organism evidence="2 3">
    <name type="scientific">Evansella alkalicola</name>
    <dbReference type="NCBI Taxonomy" id="745819"/>
    <lineage>
        <taxon>Bacteria</taxon>
        <taxon>Bacillati</taxon>
        <taxon>Bacillota</taxon>
        <taxon>Bacilli</taxon>
        <taxon>Bacillales</taxon>
        <taxon>Bacillaceae</taxon>
        <taxon>Evansella</taxon>
    </lineage>
</organism>
<proteinExistence type="predicted"/>